<dbReference type="EMBL" id="SLZU01000003">
    <property type="protein sequence ID" value="TCS65785.1"/>
    <property type="molecule type" value="Genomic_DNA"/>
</dbReference>
<comment type="caution">
    <text evidence="2">The sequence shown here is derived from an EMBL/GenBank/DDBJ whole genome shotgun (WGS) entry which is preliminary data.</text>
</comment>
<evidence type="ECO:0000313" key="2">
    <source>
        <dbReference type="EMBL" id="TCS65785.1"/>
    </source>
</evidence>
<dbReference type="AlphaFoldDB" id="A0A4R3JJT5"/>
<proteinExistence type="predicted"/>
<organism evidence="2 3">
    <name type="scientific">Primorskyibacter sedentarius</name>
    <dbReference type="NCBI Taxonomy" id="745311"/>
    <lineage>
        <taxon>Bacteria</taxon>
        <taxon>Pseudomonadati</taxon>
        <taxon>Pseudomonadota</taxon>
        <taxon>Alphaproteobacteria</taxon>
        <taxon>Rhodobacterales</taxon>
        <taxon>Roseobacteraceae</taxon>
        <taxon>Primorskyibacter</taxon>
    </lineage>
</organism>
<evidence type="ECO:0000256" key="1">
    <source>
        <dbReference type="SAM" id="MobiDB-lite"/>
    </source>
</evidence>
<accession>A0A4R3JJT5</accession>
<evidence type="ECO:0000313" key="3">
    <source>
        <dbReference type="Proteomes" id="UP000295696"/>
    </source>
</evidence>
<protein>
    <submittedName>
        <fullName evidence="2">Uncharacterized protein</fullName>
    </submittedName>
</protein>
<keyword evidence="3" id="KW-1185">Reference proteome</keyword>
<name>A0A4R3JJT5_9RHOB</name>
<feature type="compositionally biased region" description="Polar residues" evidence="1">
    <location>
        <begin position="1"/>
        <end position="11"/>
    </location>
</feature>
<sequence>MSWQARSQSSGGAPEKGSCGDLSAGATKDDDPTCIGRALPCRQHGCSLWPGGSLCDVDQPAAQIALNDDAQRRRWPRLRLHGISRPRAGHRIEVERIVRLRKKPEPITRQSGSGGTHPP</sequence>
<gene>
    <name evidence="2" type="ORF">EDD52_103202</name>
</gene>
<feature type="region of interest" description="Disordered" evidence="1">
    <location>
        <begin position="1"/>
        <end position="34"/>
    </location>
</feature>
<reference evidence="2 3" key="1">
    <citation type="submission" date="2019-03" db="EMBL/GenBank/DDBJ databases">
        <title>Genomic Encyclopedia of Type Strains, Phase IV (KMG-IV): sequencing the most valuable type-strain genomes for metagenomic binning, comparative biology and taxonomic classification.</title>
        <authorList>
            <person name="Goeker M."/>
        </authorList>
    </citation>
    <scope>NUCLEOTIDE SEQUENCE [LARGE SCALE GENOMIC DNA]</scope>
    <source>
        <strain evidence="2 3">DSM 104836</strain>
    </source>
</reference>
<dbReference type="Proteomes" id="UP000295696">
    <property type="component" value="Unassembled WGS sequence"/>
</dbReference>